<gene>
    <name evidence="1" type="ORF">G2W53_005642</name>
</gene>
<organism evidence="1 2">
    <name type="scientific">Senna tora</name>
    <dbReference type="NCBI Taxonomy" id="362788"/>
    <lineage>
        <taxon>Eukaryota</taxon>
        <taxon>Viridiplantae</taxon>
        <taxon>Streptophyta</taxon>
        <taxon>Embryophyta</taxon>
        <taxon>Tracheophyta</taxon>
        <taxon>Spermatophyta</taxon>
        <taxon>Magnoliopsida</taxon>
        <taxon>eudicotyledons</taxon>
        <taxon>Gunneridae</taxon>
        <taxon>Pentapetalae</taxon>
        <taxon>rosids</taxon>
        <taxon>fabids</taxon>
        <taxon>Fabales</taxon>
        <taxon>Fabaceae</taxon>
        <taxon>Caesalpinioideae</taxon>
        <taxon>Cassia clade</taxon>
        <taxon>Senna</taxon>
    </lineage>
</organism>
<protein>
    <submittedName>
        <fullName evidence="1">Uncharacterized protein</fullName>
    </submittedName>
</protein>
<comment type="caution">
    <text evidence="1">The sequence shown here is derived from an EMBL/GenBank/DDBJ whole genome shotgun (WGS) entry which is preliminary data.</text>
</comment>
<dbReference type="Proteomes" id="UP000634136">
    <property type="component" value="Unassembled WGS sequence"/>
</dbReference>
<name>A0A834X3U0_9FABA</name>
<dbReference type="EMBL" id="JAAIUW010000003">
    <property type="protein sequence ID" value="KAF7837160.1"/>
    <property type="molecule type" value="Genomic_DNA"/>
</dbReference>
<dbReference type="AlphaFoldDB" id="A0A834X3U0"/>
<keyword evidence="2" id="KW-1185">Reference proteome</keyword>
<evidence type="ECO:0000313" key="1">
    <source>
        <dbReference type="EMBL" id="KAF7837160.1"/>
    </source>
</evidence>
<evidence type="ECO:0000313" key="2">
    <source>
        <dbReference type="Proteomes" id="UP000634136"/>
    </source>
</evidence>
<reference evidence="1" key="1">
    <citation type="submission" date="2020-09" db="EMBL/GenBank/DDBJ databases">
        <title>Genome-Enabled Discovery of Anthraquinone Biosynthesis in Senna tora.</title>
        <authorList>
            <person name="Kang S.-H."/>
            <person name="Pandey R.P."/>
            <person name="Lee C.-M."/>
            <person name="Sim J.-S."/>
            <person name="Jeong J.-T."/>
            <person name="Choi B.-S."/>
            <person name="Jung M."/>
            <person name="Ginzburg D."/>
            <person name="Zhao K."/>
            <person name="Won S.Y."/>
            <person name="Oh T.-J."/>
            <person name="Yu Y."/>
            <person name="Kim N.-H."/>
            <person name="Lee O.R."/>
            <person name="Lee T.-H."/>
            <person name="Bashyal P."/>
            <person name="Kim T.-S."/>
            <person name="Lee W.-H."/>
            <person name="Kawkins C."/>
            <person name="Kim C.-K."/>
            <person name="Kim J.S."/>
            <person name="Ahn B.O."/>
            <person name="Rhee S.Y."/>
            <person name="Sohng J.K."/>
        </authorList>
    </citation>
    <scope>NUCLEOTIDE SEQUENCE</scope>
    <source>
        <tissue evidence="1">Leaf</tissue>
    </source>
</reference>
<accession>A0A834X3U0</accession>
<sequence length="84" mass="9163">MDTSSDCFSSLFTERAGVRPVALVVGNWLFNSSTEALEVTFTREVFLSSNPTESCALGFAKQVNASGMVEFEQHLSVPEPHLHA</sequence>
<proteinExistence type="predicted"/>